<dbReference type="AlphaFoldDB" id="A0A0A9FJV4"/>
<proteinExistence type="predicted"/>
<sequence length="55" mass="6154">MQPRLSSSSDPCTCYTQQSASMAKITCSFTRSAHLYLHADLFARNSNLAIAHYEK</sequence>
<dbReference type="EMBL" id="GBRH01186382">
    <property type="protein sequence ID" value="JAE11514.1"/>
    <property type="molecule type" value="Transcribed_RNA"/>
</dbReference>
<name>A0A0A9FJV4_ARUDO</name>
<reference evidence="1" key="1">
    <citation type="submission" date="2014-09" db="EMBL/GenBank/DDBJ databases">
        <authorList>
            <person name="Magalhaes I.L.F."/>
            <person name="Oliveira U."/>
            <person name="Santos F.R."/>
            <person name="Vidigal T.H.D.A."/>
            <person name="Brescovit A.D."/>
            <person name="Santos A.J."/>
        </authorList>
    </citation>
    <scope>NUCLEOTIDE SEQUENCE</scope>
    <source>
        <tissue evidence="1">Shoot tissue taken approximately 20 cm above the soil surface</tissue>
    </source>
</reference>
<organism evidence="1">
    <name type="scientific">Arundo donax</name>
    <name type="common">Giant reed</name>
    <name type="synonym">Donax arundinaceus</name>
    <dbReference type="NCBI Taxonomy" id="35708"/>
    <lineage>
        <taxon>Eukaryota</taxon>
        <taxon>Viridiplantae</taxon>
        <taxon>Streptophyta</taxon>
        <taxon>Embryophyta</taxon>
        <taxon>Tracheophyta</taxon>
        <taxon>Spermatophyta</taxon>
        <taxon>Magnoliopsida</taxon>
        <taxon>Liliopsida</taxon>
        <taxon>Poales</taxon>
        <taxon>Poaceae</taxon>
        <taxon>PACMAD clade</taxon>
        <taxon>Arundinoideae</taxon>
        <taxon>Arundineae</taxon>
        <taxon>Arundo</taxon>
    </lineage>
</organism>
<protein>
    <submittedName>
        <fullName evidence="1">Uncharacterized protein</fullName>
    </submittedName>
</protein>
<evidence type="ECO:0000313" key="1">
    <source>
        <dbReference type="EMBL" id="JAE11514.1"/>
    </source>
</evidence>
<reference evidence="1" key="2">
    <citation type="journal article" date="2015" name="Data Brief">
        <title>Shoot transcriptome of the giant reed, Arundo donax.</title>
        <authorList>
            <person name="Barrero R.A."/>
            <person name="Guerrero F.D."/>
            <person name="Moolhuijzen P."/>
            <person name="Goolsby J.A."/>
            <person name="Tidwell J."/>
            <person name="Bellgard S.E."/>
            <person name="Bellgard M.I."/>
        </authorList>
    </citation>
    <scope>NUCLEOTIDE SEQUENCE</scope>
    <source>
        <tissue evidence="1">Shoot tissue taken approximately 20 cm above the soil surface</tissue>
    </source>
</reference>
<accession>A0A0A9FJV4</accession>